<sequence>MDGASSDPRAARSKRALLAAATELLDAHDLDELSITQVVAAAGVTRPTFYQHFTDLGELASAAAVERLDAEFTRHEPPSADVADWSGRVEPLVRELLEHLAAHRGFYRRVLRGSRSGAAIDAAVELVVRRILERSPLLDTVANRDTEEIRDAVVIVSGGIVWLLGNWLGTPLTGRDSVPAMAHRISVQVLRLARA</sequence>
<evidence type="ECO:0000256" key="2">
    <source>
        <dbReference type="ARBA" id="ARBA00023125"/>
    </source>
</evidence>
<evidence type="ECO:0000256" key="3">
    <source>
        <dbReference type="ARBA" id="ARBA00023163"/>
    </source>
</evidence>
<dbReference type="Proteomes" id="UP001595900">
    <property type="component" value="Unassembled WGS sequence"/>
</dbReference>
<dbReference type="SUPFAM" id="SSF46689">
    <property type="entry name" value="Homeodomain-like"/>
    <property type="match status" value="1"/>
</dbReference>
<reference evidence="7" key="1">
    <citation type="journal article" date="2019" name="Int. J. Syst. Evol. Microbiol.">
        <title>The Global Catalogue of Microorganisms (GCM) 10K type strain sequencing project: providing services to taxonomists for standard genome sequencing and annotation.</title>
        <authorList>
            <consortium name="The Broad Institute Genomics Platform"/>
            <consortium name="The Broad Institute Genome Sequencing Center for Infectious Disease"/>
            <person name="Wu L."/>
            <person name="Ma J."/>
        </authorList>
    </citation>
    <scope>NUCLEOTIDE SEQUENCE [LARGE SCALE GENOMIC DNA]</scope>
    <source>
        <strain evidence="7">CGMCC 1.10363</strain>
    </source>
</reference>
<dbReference type="InterPro" id="IPR009057">
    <property type="entry name" value="Homeodomain-like_sf"/>
</dbReference>
<keyword evidence="1" id="KW-0805">Transcription regulation</keyword>
<dbReference type="InterPro" id="IPR050109">
    <property type="entry name" value="HTH-type_TetR-like_transc_reg"/>
</dbReference>
<comment type="caution">
    <text evidence="6">The sequence shown here is derived from an EMBL/GenBank/DDBJ whole genome shotgun (WGS) entry which is preliminary data.</text>
</comment>
<dbReference type="PRINTS" id="PR00455">
    <property type="entry name" value="HTHTETR"/>
</dbReference>
<dbReference type="EMBL" id="JBHSCN010000005">
    <property type="protein sequence ID" value="MFC4243485.1"/>
    <property type="molecule type" value="Genomic_DNA"/>
</dbReference>
<evidence type="ECO:0000259" key="5">
    <source>
        <dbReference type="PROSITE" id="PS50977"/>
    </source>
</evidence>
<evidence type="ECO:0000313" key="7">
    <source>
        <dbReference type="Proteomes" id="UP001595900"/>
    </source>
</evidence>
<feature type="domain" description="HTH tetR-type" evidence="5">
    <location>
        <begin position="11"/>
        <end position="71"/>
    </location>
</feature>
<keyword evidence="7" id="KW-1185">Reference proteome</keyword>
<dbReference type="RefSeq" id="WP_390228543.1">
    <property type="nucleotide sequence ID" value="NZ_JBHSCN010000005.1"/>
</dbReference>
<organism evidence="6 7">
    <name type="scientific">Gryllotalpicola reticulitermitis</name>
    <dbReference type="NCBI Taxonomy" id="1184153"/>
    <lineage>
        <taxon>Bacteria</taxon>
        <taxon>Bacillati</taxon>
        <taxon>Actinomycetota</taxon>
        <taxon>Actinomycetes</taxon>
        <taxon>Micrococcales</taxon>
        <taxon>Microbacteriaceae</taxon>
        <taxon>Gryllotalpicola</taxon>
    </lineage>
</organism>
<feature type="DNA-binding region" description="H-T-H motif" evidence="4">
    <location>
        <begin position="34"/>
        <end position="53"/>
    </location>
</feature>
<protein>
    <submittedName>
        <fullName evidence="6">TetR/AcrR family transcriptional regulator</fullName>
    </submittedName>
</protein>
<dbReference type="PANTHER" id="PTHR30055:SF234">
    <property type="entry name" value="HTH-TYPE TRANSCRIPTIONAL REGULATOR BETI"/>
    <property type="match status" value="1"/>
</dbReference>
<gene>
    <name evidence="6" type="ORF">ACFOYW_08870</name>
</gene>
<evidence type="ECO:0000256" key="1">
    <source>
        <dbReference type="ARBA" id="ARBA00023015"/>
    </source>
</evidence>
<evidence type="ECO:0000256" key="4">
    <source>
        <dbReference type="PROSITE-ProRule" id="PRU00335"/>
    </source>
</evidence>
<dbReference type="PROSITE" id="PS50977">
    <property type="entry name" value="HTH_TETR_2"/>
    <property type="match status" value="1"/>
</dbReference>
<dbReference type="InterPro" id="IPR001647">
    <property type="entry name" value="HTH_TetR"/>
</dbReference>
<dbReference type="Gene3D" id="1.10.357.10">
    <property type="entry name" value="Tetracycline Repressor, domain 2"/>
    <property type="match status" value="1"/>
</dbReference>
<name>A0ABV8Q7Q8_9MICO</name>
<proteinExistence type="predicted"/>
<evidence type="ECO:0000313" key="6">
    <source>
        <dbReference type="EMBL" id="MFC4243485.1"/>
    </source>
</evidence>
<dbReference type="PANTHER" id="PTHR30055">
    <property type="entry name" value="HTH-TYPE TRANSCRIPTIONAL REGULATOR RUTR"/>
    <property type="match status" value="1"/>
</dbReference>
<dbReference type="Pfam" id="PF00440">
    <property type="entry name" value="TetR_N"/>
    <property type="match status" value="1"/>
</dbReference>
<accession>A0ABV8Q7Q8</accession>
<keyword evidence="2 4" id="KW-0238">DNA-binding</keyword>
<keyword evidence="3" id="KW-0804">Transcription</keyword>